<accession>A0ABU4WEA3</accession>
<evidence type="ECO:0000256" key="2">
    <source>
        <dbReference type="SAM" id="SignalP"/>
    </source>
</evidence>
<gene>
    <name evidence="3" type="ORF">MOX91_01630</name>
</gene>
<name>A0ABU4WEA3_9BACT</name>
<feature type="compositionally biased region" description="Polar residues" evidence="1">
    <location>
        <begin position="102"/>
        <end position="121"/>
    </location>
</feature>
<feature type="chain" id="PRO_5045688337" description="Secreted protein" evidence="2">
    <location>
        <begin position="25"/>
        <end position="316"/>
    </location>
</feature>
<proteinExistence type="predicted"/>
<dbReference type="RefSeq" id="WP_370396332.1">
    <property type="nucleotide sequence ID" value="NZ_JALBUT010000001.1"/>
</dbReference>
<protein>
    <recommendedName>
        <fullName evidence="5">Secreted protein</fullName>
    </recommendedName>
</protein>
<evidence type="ECO:0008006" key="5">
    <source>
        <dbReference type="Google" id="ProtNLM"/>
    </source>
</evidence>
<comment type="caution">
    <text evidence="3">The sequence shown here is derived from an EMBL/GenBank/DDBJ whole genome shotgun (WGS) entry which is preliminary data.</text>
</comment>
<feature type="compositionally biased region" description="Basic and acidic residues" evidence="1">
    <location>
        <begin position="40"/>
        <end position="51"/>
    </location>
</feature>
<keyword evidence="4" id="KW-1185">Reference proteome</keyword>
<feature type="region of interest" description="Disordered" evidence="1">
    <location>
        <begin position="25"/>
        <end position="58"/>
    </location>
</feature>
<feature type="region of interest" description="Disordered" evidence="1">
    <location>
        <begin position="295"/>
        <end position="316"/>
    </location>
</feature>
<dbReference type="EMBL" id="JALBUT010000001">
    <property type="protein sequence ID" value="MDX8414887.1"/>
    <property type="molecule type" value="Genomic_DNA"/>
</dbReference>
<sequence>MKISNKKKHILAALMGACGIFAYSQDAGLPPQNATPPQDIEAKAENADFSRAENSSLSRERIEYFRQRREARRAAREAFENGEGDESFRHRFPRRLNRPDFSRQNATAPSSSPDAVSNSQGDEQKNVSLAADENELLRLLASKNPFVPAGSNSASQTPEGVSLKSAAMVDGKWAFSVSDKSGKTMWLGIGEEIENAPCKIDSFDESAMTAKATVAGRQVDLALSERSSSPSAGRVELVDAIKPRRMIAPHERAKVWSQYATDEQREAANRVWQTARAQGRNYLNREDRRKIFEIERSIQIPENTNQGGGQPPAPSR</sequence>
<evidence type="ECO:0000313" key="4">
    <source>
        <dbReference type="Proteomes" id="UP001275932"/>
    </source>
</evidence>
<dbReference type="Proteomes" id="UP001275932">
    <property type="component" value="Unassembled WGS sequence"/>
</dbReference>
<organism evidence="3 4">
    <name type="scientific">Intestinicryptomonas porci</name>
    <dbReference type="NCBI Taxonomy" id="2926320"/>
    <lineage>
        <taxon>Bacteria</taxon>
        <taxon>Pseudomonadati</taxon>
        <taxon>Verrucomicrobiota</taxon>
        <taxon>Opitutia</taxon>
        <taxon>Opitutales</taxon>
        <taxon>Intestinicryptomonaceae</taxon>
        <taxon>Intestinicryptomonas</taxon>
    </lineage>
</organism>
<feature type="signal peptide" evidence="2">
    <location>
        <begin position="1"/>
        <end position="24"/>
    </location>
</feature>
<reference evidence="3 4" key="1">
    <citation type="submission" date="2022-03" db="EMBL/GenBank/DDBJ databases">
        <title>Novel taxa within the pig intestine.</title>
        <authorList>
            <person name="Wylensek D."/>
            <person name="Bishof K."/>
            <person name="Afrizal A."/>
            <person name="Clavel T."/>
        </authorList>
    </citation>
    <scope>NUCLEOTIDE SEQUENCE [LARGE SCALE GENOMIC DNA]</scope>
    <source>
        <strain evidence="3 4">CLA-KB-P66</strain>
    </source>
</reference>
<evidence type="ECO:0000313" key="3">
    <source>
        <dbReference type="EMBL" id="MDX8414887.1"/>
    </source>
</evidence>
<feature type="region of interest" description="Disordered" evidence="1">
    <location>
        <begin position="76"/>
        <end position="124"/>
    </location>
</feature>
<keyword evidence="2" id="KW-0732">Signal</keyword>
<evidence type="ECO:0000256" key="1">
    <source>
        <dbReference type="SAM" id="MobiDB-lite"/>
    </source>
</evidence>